<evidence type="ECO:0000256" key="1">
    <source>
        <dbReference type="SAM" id="Coils"/>
    </source>
</evidence>
<accession>A0ABY6XYR5</accession>
<comment type="caution">
    <text evidence="3">The sequence shown here is derived from an EMBL/GenBank/DDBJ whole genome shotgun (WGS) entry which is preliminary data.</text>
</comment>
<keyword evidence="2" id="KW-0472">Membrane</keyword>
<organism evidence="3 4">
    <name type="scientific">Burkholderia aenigmatica</name>
    <dbReference type="NCBI Taxonomy" id="2015348"/>
    <lineage>
        <taxon>Bacteria</taxon>
        <taxon>Pseudomonadati</taxon>
        <taxon>Pseudomonadota</taxon>
        <taxon>Betaproteobacteria</taxon>
        <taxon>Burkholderiales</taxon>
        <taxon>Burkholderiaceae</taxon>
        <taxon>Burkholderia</taxon>
        <taxon>Burkholderia cepacia complex</taxon>
    </lineage>
</organism>
<protein>
    <recommendedName>
        <fullName evidence="5">Chemotaxis protein</fullName>
    </recommendedName>
</protein>
<keyword evidence="2" id="KW-1133">Transmembrane helix</keyword>
<evidence type="ECO:0000313" key="3">
    <source>
        <dbReference type="EMBL" id="VWC89693.1"/>
    </source>
</evidence>
<evidence type="ECO:0000313" key="4">
    <source>
        <dbReference type="Proteomes" id="UP000494120"/>
    </source>
</evidence>
<dbReference type="Proteomes" id="UP000494120">
    <property type="component" value="Unassembled WGS sequence"/>
</dbReference>
<sequence>MDNTTVAGVGGIATAVVGAFSWLIRRAISQADKKFEAHDQKIEAQEKQMKEQEKAFDAYRLHVAETYTPNSAFEKAIDRFSASVDAVFKKLEAMDEKFDRRLENKADRQ</sequence>
<feature type="transmembrane region" description="Helical" evidence="2">
    <location>
        <begin position="6"/>
        <end position="24"/>
    </location>
</feature>
<dbReference type="EMBL" id="CABVQG010000016">
    <property type="protein sequence ID" value="VWC89693.1"/>
    <property type="molecule type" value="Genomic_DNA"/>
</dbReference>
<evidence type="ECO:0008006" key="5">
    <source>
        <dbReference type="Google" id="ProtNLM"/>
    </source>
</evidence>
<keyword evidence="2" id="KW-0812">Transmembrane</keyword>
<keyword evidence="4" id="KW-1185">Reference proteome</keyword>
<dbReference type="RefSeq" id="WP_174958533.1">
    <property type="nucleotide sequence ID" value="NZ_CABVQG010000016.1"/>
</dbReference>
<gene>
    <name evidence="3" type="ORF">BLA17378_04481</name>
</gene>
<proteinExistence type="predicted"/>
<keyword evidence="1" id="KW-0175">Coiled coil</keyword>
<name>A0ABY6XYR5_9BURK</name>
<feature type="coiled-coil region" evidence="1">
    <location>
        <begin position="28"/>
        <end position="62"/>
    </location>
</feature>
<evidence type="ECO:0000256" key="2">
    <source>
        <dbReference type="SAM" id="Phobius"/>
    </source>
</evidence>
<reference evidence="3 4" key="1">
    <citation type="submission" date="2019-09" db="EMBL/GenBank/DDBJ databases">
        <authorList>
            <person name="Depoorter E."/>
        </authorList>
    </citation>
    <scope>NUCLEOTIDE SEQUENCE [LARGE SCALE GENOMIC DNA]</scope>
    <source>
        <strain evidence="3 4">R-17378</strain>
    </source>
</reference>